<feature type="domain" description="ABM" evidence="1">
    <location>
        <begin position="1"/>
        <end position="72"/>
    </location>
</feature>
<name>A0A160TDY3_9ZZZZ</name>
<dbReference type="SUPFAM" id="SSF54909">
    <property type="entry name" value="Dimeric alpha+beta barrel"/>
    <property type="match status" value="1"/>
</dbReference>
<gene>
    <name evidence="2" type="ORF">MGWOODY_Tha2891</name>
</gene>
<dbReference type="EMBL" id="CZQC01000071">
    <property type="protein sequence ID" value="CUS42815.1"/>
    <property type="molecule type" value="Genomic_DNA"/>
</dbReference>
<proteinExistence type="predicted"/>
<accession>A0A160TDY3</accession>
<dbReference type="InterPro" id="IPR011008">
    <property type="entry name" value="Dimeric_a/b-barrel"/>
</dbReference>
<dbReference type="Pfam" id="PF03992">
    <property type="entry name" value="ABM"/>
    <property type="match status" value="1"/>
</dbReference>
<evidence type="ECO:0000259" key="1">
    <source>
        <dbReference type="Pfam" id="PF03992"/>
    </source>
</evidence>
<evidence type="ECO:0000313" key="2">
    <source>
        <dbReference type="EMBL" id="CUS42815.1"/>
    </source>
</evidence>
<reference evidence="2" key="1">
    <citation type="submission" date="2015-10" db="EMBL/GenBank/DDBJ databases">
        <authorList>
            <person name="Gilbert D.G."/>
        </authorList>
    </citation>
    <scope>NUCLEOTIDE SEQUENCE</scope>
</reference>
<protein>
    <recommendedName>
        <fullName evidence="1">ABM domain-containing protein</fullName>
    </recommendedName>
</protein>
<dbReference type="AlphaFoldDB" id="A0A160TDY3"/>
<organism evidence="2">
    <name type="scientific">hydrothermal vent metagenome</name>
    <dbReference type="NCBI Taxonomy" id="652676"/>
    <lineage>
        <taxon>unclassified sequences</taxon>
        <taxon>metagenomes</taxon>
        <taxon>ecological metagenomes</taxon>
    </lineage>
</organism>
<sequence length="93" mass="10501">MIKVIIERMIADGMESTYDEAIKNTLSAMVAAHGYVSGATYKDAKDSNHRVIITNWQSLQAWTTWSKSDERERVIGSIRPILTQPEKFTILTA</sequence>
<dbReference type="InterPro" id="IPR007138">
    <property type="entry name" value="ABM_dom"/>
</dbReference>
<dbReference type="Gene3D" id="3.30.70.100">
    <property type="match status" value="1"/>
</dbReference>